<feature type="coiled-coil region" evidence="2">
    <location>
        <begin position="36"/>
        <end position="106"/>
    </location>
</feature>
<evidence type="ECO:0000256" key="2">
    <source>
        <dbReference type="SAM" id="Coils"/>
    </source>
</evidence>
<dbReference type="PANTHER" id="PTHR30329">
    <property type="entry name" value="STATOR ELEMENT OF FLAGELLAR MOTOR COMPLEX"/>
    <property type="match status" value="1"/>
</dbReference>
<dbReference type="AlphaFoldDB" id="A0A1I1QJP1"/>
<protein>
    <submittedName>
        <fullName evidence="4">Chemotaxis protein MotB</fullName>
    </submittedName>
</protein>
<evidence type="ECO:0000313" key="4">
    <source>
        <dbReference type="EMBL" id="SFD18320.1"/>
    </source>
</evidence>
<dbReference type="Proteomes" id="UP000198611">
    <property type="component" value="Unassembled WGS sequence"/>
</dbReference>
<accession>A0A1I1QJP1</accession>
<dbReference type="SUPFAM" id="SSF103088">
    <property type="entry name" value="OmpA-like"/>
    <property type="match status" value="1"/>
</dbReference>
<name>A0A1I1QJP1_9GAMM</name>
<dbReference type="RefSeq" id="WP_093427693.1">
    <property type="nucleotide sequence ID" value="NZ_FOMJ01000002.1"/>
</dbReference>
<dbReference type="InterPro" id="IPR006665">
    <property type="entry name" value="OmpA-like"/>
</dbReference>
<dbReference type="Gene3D" id="3.30.1330.60">
    <property type="entry name" value="OmpA-like domain"/>
    <property type="match status" value="1"/>
</dbReference>
<dbReference type="GO" id="GO:0016020">
    <property type="term" value="C:membrane"/>
    <property type="evidence" value="ECO:0007669"/>
    <property type="project" value="UniProtKB-UniRule"/>
</dbReference>
<evidence type="ECO:0000256" key="1">
    <source>
        <dbReference type="PROSITE-ProRule" id="PRU00473"/>
    </source>
</evidence>
<dbReference type="STRING" id="1123397.SAMN05660831_01044"/>
<dbReference type="InterPro" id="IPR036737">
    <property type="entry name" value="OmpA-like_sf"/>
</dbReference>
<keyword evidence="5" id="KW-1185">Reference proteome</keyword>
<dbReference type="PROSITE" id="PS51123">
    <property type="entry name" value="OMPA_2"/>
    <property type="match status" value="1"/>
</dbReference>
<keyword evidence="2" id="KW-0175">Coiled coil</keyword>
<proteinExistence type="predicted"/>
<keyword evidence="1" id="KW-0472">Membrane</keyword>
<feature type="domain" description="OmpA-like" evidence="3">
    <location>
        <begin position="104"/>
        <end position="229"/>
    </location>
</feature>
<dbReference type="OrthoDB" id="9782229at2"/>
<dbReference type="Pfam" id="PF00691">
    <property type="entry name" value="OmpA"/>
    <property type="match status" value="1"/>
</dbReference>
<organism evidence="4 5">
    <name type="scientific">Thiohalospira halophila DSM 15071</name>
    <dbReference type="NCBI Taxonomy" id="1123397"/>
    <lineage>
        <taxon>Bacteria</taxon>
        <taxon>Pseudomonadati</taxon>
        <taxon>Pseudomonadota</taxon>
        <taxon>Gammaproteobacteria</taxon>
        <taxon>Thiohalospirales</taxon>
        <taxon>Thiohalospiraceae</taxon>
        <taxon>Thiohalospira</taxon>
    </lineage>
</organism>
<dbReference type="CDD" id="cd07185">
    <property type="entry name" value="OmpA_C-like"/>
    <property type="match status" value="1"/>
</dbReference>
<dbReference type="EMBL" id="FOMJ01000002">
    <property type="protein sequence ID" value="SFD18320.1"/>
    <property type="molecule type" value="Genomic_DNA"/>
</dbReference>
<sequence>MRAAVIILAILAVALGGTTWKFHTEARDAREQVVRLQEVNREIGARARELAEHQEAMVAEVEKRLAAEDENFAELDRIRSLYEELVAELEEEIQRKEVAVNRMADRLSVRLVERVLFRSGSAELSDAGRDLLSRVGRRLQANGDYVIRVEGHTDNVPIGEKLVDTYPTNWELSARRAVNVVRHLQEEAGVDPERLQAVGRAEHRPVADNATAEGRARNRRMEIHLVPPSPAAGVVARDD</sequence>
<evidence type="ECO:0000313" key="5">
    <source>
        <dbReference type="Proteomes" id="UP000198611"/>
    </source>
</evidence>
<dbReference type="InterPro" id="IPR050330">
    <property type="entry name" value="Bact_OuterMem_StrucFunc"/>
</dbReference>
<gene>
    <name evidence="4" type="ORF">SAMN05660831_01044</name>
</gene>
<evidence type="ECO:0000259" key="3">
    <source>
        <dbReference type="PROSITE" id="PS51123"/>
    </source>
</evidence>
<dbReference type="PANTHER" id="PTHR30329:SF21">
    <property type="entry name" value="LIPOPROTEIN YIAD-RELATED"/>
    <property type="match status" value="1"/>
</dbReference>
<reference evidence="4 5" key="1">
    <citation type="submission" date="2016-10" db="EMBL/GenBank/DDBJ databases">
        <authorList>
            <person name="de Groot N.N."/>
        </authorList>
    </citation>
    <scope>NUCLEOTIDE SEQUENCE [LARGE SCALE GENOMIC DNA]</scope>
    <source>
        <strain evidence="4 5">HL3</strain>
    </source>
</reference>